<name>A0A1Q9EZX1_SYMMI</name>
<dbReference type="EMBL" id="LSRX01000034">
    <property type="protein sequence ID" value="OLQ13026.1"/>
    <property type="molecule type" value="Genomic_DNA"/>
</dbReference>
<dbReference type="AlphaFoldDB" id="A0A1Q9EZX1"/>
<evidence type="ECO:0000313" key="3">
    <source>
        <dbReference type="Proteomes" id="UP000186817"/>
    </source>
</evidence>
<feature type="region of interest" description="Disordered" evidence="1">
    <location>
        <begin position="91"/>
        <end position="111"/>
    </location>
</feature>
<organism evidence="2 3">
    <name type="scientific">Symbiodinium microadriaticum</name>
    <name type="common">Dinoflagellate</name>
    <name type="synonym">Zooxanthella microadriatica</name>
    <dbReference type="NCBI Taxonomy" id="2951"/>
    <lineage>
        <taxon>Eukaryota</taxon>
        <taxon>Sar</taxon>
        <taxon>Alveolata</taxon>
        <taxon>Dinophyceae</taxon>
        <taxon>Suessiales</taxon>
        <taxon>Symbiodiniaceae</taxon>
        <taxon>Symbiodinium</taxon>
    </lineage>
</organism>
<dbReference type="Proteomes" id="UP000186817">
    <property type="component" value="Unassembled WGS sequence"/>
</dbReference>
<keyword evidence="3" id="KW-1185">Reference proteome</keyword>
<proteinExistence type="predicted"/>
<accession>A0A1Q9EZX1</accession>
<protein>
    <submittedName>
        <fullName evidence="2">Uncharacterized protein</fullName>
    </submittedName>
</protein>
<gene>
    <name evidence="2" type="ORF">AK812_SmicGene2997</name>
</gene>
<feature type="compositionally biased region" description="Basic and acidic residues" evidence="1">
    <location>
        <begin position="13"/>
        <end position="23"/>
    </location>
</feature>
<reference evidence="2 3" key="1">
    <citation type="submission" date="2016-02" db="EMBL/GenBank/DDBJ databases">
        <title>Genome analysis of coral dinoflagellate symbionts highlights evolutionary adaptations to a symbiotic lifestyle.</title>
        <authorList>
            <person name="Aranda M."/>
            <person name="Li Y."/>
            <person name="Liew Y.J."/>
            <person name="Baumgarten S."/>
            <person name="Simakov O."/>
            <person name="Wilson M."/>
            <person name="Piel J."/>
            <person name="Ashoor H."/>
            <person name="Bougouffa S."/>
            <person name="Bajic V.B."/>
            <person name="Ryu T."/>
            <person name="Ravasi T."/>
            <person name="Bayer T."/>
            <person name="Micklem G."/>
            <person name="Kim H."/>
            <person name="Bhak J."/>
            <person name="Lajeunesse T.C."/>
            <person name="Voolstra C.R."/>
        </authorList>
    </citation>
    <scope>NUCLEOTIDE SEQUENCE [LARGE SCALE GENOMIC DNA]</scope>
    <source>
        <strain evidence="2 3">CCMP2467</strain>
    </source>
</reference>
<feature type="region of interest" description="Disordered" evidence="1">
    <location>
        <begin position="1"/>
        <end position="23"/>
    </location>
</feature>
<evidence type="ECO:0000313" key="2">
    <source>
        <dbReference type="EMBL" id="OLQ13026.1"/>
    </source>
</evidence>
<evidence type="ECO:0000256" key="1">
    <source>
        <dbReference type="SAM" id="MobiDB-lite"/>
    </source>
</evidence>
<feature type="compositionally biased region" description="Acidic residues" evidence="1">
    <location>
        <begin position="91"/>
        <end position="105"/>
    </location>
</feature>
<comment type="caution">
    <text evidence="2">The sequence shown here is derived from an EMBL/GenBank/DDBJ whole genome shotgun (WGS) entry which is preliminary data.</text>
</comment>
<feature type="compositionally biased region" description="Polar residues" evidence="1">
    <location>
        <begin position="1"/>
        <end position="12"/>
    </location>
</feature>
<sequence>MPRSPQDNQSSGESDRGGDATEVEAVKLEMTVMTMEMMLRRNGFCWQRPGRPPAVGAEVVTRWRPAPMGAKFGSTVVVVVVVVAVMLGMEQEQEQEEEEEEEQEQEQAVKL</sequence>